<dbReference type="InterPro" id="IPR008979">
    <property type="entry name" value="Galactose-bd-like_sf"/>
</dbReference>
<keyword evidence="5" id="KW-0808">Transferase</keyword>
<dbReference type="GO" id="GO:0005524">
    <property type="term" value="F:ATP binding"/>
    <property type="evidence" value="ECO:0007669"/>
    <property type="project" value="UniProtKB-KW"/>
</dbReference>
<keyword evidence="3" id="KW-1003">Cell membrane</keyword>
<keyword evidence="8" id="KW-0547">Nucleotide-binding</keyword>
<evidence type="ECO:0000256" key="1">
    <source>
        <dbReference type="ARBA" id="ARBA00004251"/>
    </source>
</evidence>
<keyword evidence="6" id="KW-0812">Transmembrane</keyword>
<evidence type="ECO:0000256" key="9">
    <source>
        <dbReference type="ARBA" id="ARBA00022777"/>
    </source>
</evidence>
<evidence type="ECO:0000256" key="16">
    <source>
        <dbReference type="SAM" id="MobiDB-lite"/>
    </source>
</evidence>
<name>A0A315W8B3_GAMAF</name>
<dbReference type="EMBL" id="NHOQ01000959">
    <property type="protein sequence ID" value="PWA28086.1"/>
    <property type="molecule type" value="Genomic_DNA"/>
</dbReference>
<keyword evidence="9" id="KW-0418">Kinase</keyword>
<evidence type="ECO:0000256" key="4">
    <source>
        <dbReference type="ARBA" id="ARBA00022553"/>
    </source>
</evidence>
<dbReference type="SMART" id="SM00615">
    <property type="entry name" value="EPH_lbd"/>
    <property type="match status" value="1"/>
</dbReference>
<dbReference type="SUPFAM" id="SSF49785">
    <property type="entry name" value="Galactose-binding domain-like"/>
    <property type="match status" value="1"/>
</dbReference>
<evidence type="ECO:0000256" key="2">
    <source>
        <dbReference type="ARBA" id="ARBA00011902"/>
    </source>
</evidence>
<feature type="region of interest" description="Disordered" evidence="16">
    <location>
        <begin position="464"/>
        <end position="487"/>
    </location>
</feature>
<evidence type="ECO:0000256" key="3">
    <source>
        <dbReference type="ARBA" id="ARBA00022475"/>
    </source>
</evidence>
<dbReference type="GO" id="GO:0005005">
    <property type="term" value="F:transmembrane-ephrin receptor activity"/>
    <property type="evidence" value="ECO:0007669"/>
    <property type="project" value="TreeGrafter"/>
</dbReference>
<dbReference type="PANTHER" id="PTHR46877:SF18">
    <property type="entry name" value="EPHRIN TYPE-A RECEPTOR 4"/>
    <property type="match status" value="1"/>
</dbReference>
<dbReference type="Pfam" id="PF25599">
    <property type="entry name" value="Ephrin_CRD"/>
    <property type="match status" value="1"/>
</dbReference>
<proteinExistence type="predicted"/>
<dbReference type="EC" id="2.7.10.1" evidence="2"/>
<evidence type="ECO:0000256" key="12">
    <source>
        <dbReference type="ARBA" id="ARBA00023136"/>
    </source>
</evidence>
<dbReference type="AlphaFoldDB" id="A0A315W8B3"/>
<dbReference type="GO" id="GO:0007411">
    <property type="term" value="P:axon guidance"/>
    <property type="evidence" value="ECO:0007669"/>
    <property type="project" value="TreeGrafter"/>
</dbReference>
<reference evidence="18 19" key="1">
    <citation type="journal article" date="2018" name="G3 (Bethesda)">
        <title>A High-Quality Reference Genome for the Invasive Mosquitofish Gambusia affinis Using a Chicago Library.</title>
        <authorList>
            <person name="Hoffberg S.L."/>
            <person name="Troendle N.J."/>
            <person name="Glenn T.C."/>
            <person name="Mahmud O."/>
            <person name="Louha S."/>
            <person name="Chalopin D."/>
            <person name="Bennetzen J.L."/>
            <person name="Mauricio R."/>
        </authorList>
    </citation>
    <scope>NUCLEOTIDE SEQUENCE [LARGE SCALE GENOMIC DNA]</scope>
    <source>
        <strain evidence="18">NE01/NJP1002.9</strain>
        <tissue evidence="18">Muscle</tissue>
    </source>
</reference>
<evidence type="ECO:0000259" key="17">
    <source>
        <dbReference type="PROSITE" id="PS51550"/>
    </source>
</evidence>
<organism evidence="18 19">
    <name type="scientific">Gambusia affinis</name>
    <name type="common">Western mosquitofish</name>
    <name type="synonym">Heterandria affinis</name>
    <dbReference type="NCBI Taxonomy" id="33528"/>
    <lineage>
        <taxon>Eukaryota</taxon>
        <taxon>Metazoa</taxon>
        <taxon>Chordata</taxon>
        <taxon>Craniata</taxon>
        <taxon>Vertebrata</taxon>
        <taxon>Euteleostomi</taxon>
        <taxon>Actinopterygii</taxon>
        <taxon>Neopterygii</taxon>
        <taxon>Teleostei</taxon>
        <taxon>Neoteleostei</taxon>
        <taxon>Acanthomorphata</taxon>
        <taxon>Ovalentaria</taxon>
        <taxon>Atherinomorphae</taxon>
        <taxon>Cyprinodontiformes</taxon>
        <taxon>Poeciliidae</taxon>
        <taxon>Poeciliinae</taxon>
        <taxon>Gambusia</taxon>
    </lineage>
</organism>
<keyword evidence="13" id="KW-0829">Tyrosine-protein kinase</keyword>
<dbReference type="InterPro" id="IPR001090">
    <property type="entry name" value="Ephrin_rcpt_lig-bd_dom"/>
</dbReference>
<dbReference type="InterPro" id="IPR001426">
    <property type="entry name" value="Tyr_kinase_rcpt_V_CS"/>
</dbReference>
<evidence type="ECO:0000256" key="13">
    <source>
        <dbReference type="ARBA" id="ARBA00023137"/>
    </source>
</evidence>
<keyword evidence="14" id="KW-0675">Receptor</keyword>
<keyword evidence="19" id="KW-1185">Reference proteome</keyword>
<comment type="subcellular location">
    <subcellularLocation>
        <location evidence="1">Cell membrane</location>
        <topology evidence="1">Single-pass type I membrane protein</topology>
    </subcellularLocation>
</comment>
<evidence type="ECO:0000256" key="14">
    <source>
        <dbReference type="ARBA" id="ARBA00023170"/>
    </source>
</evidence>
<dbReference type="GO" id="GO:0030425">
    <property type="term" value="C:dendrite"/>
    <property type="evidence" value="ECO:0007669"/>
    <property type="project" value="TreeGrafter"/>
</dbReference>
<feature type="region of interest" description="Disordered" evidence="16">
    <location>
        <begin position="1"/>
        <end position="28"/>
    </location>
</feature>
<evidence type="ECO:0000256" key="11">
    <source>
        <dbReference type="ARBA" id="ARBA00022989"/>
    </source>
</evidence>
<dbReference type="PROSITE" id="PS00791">
    <property type="entry name" value="RECEPTOR_TYR_KIN_V_2"/>
    <property type="match status" value="1"/>
</dbReference>
<keyword evidence="10" id="KW-0067">ATP-binding</keyword>
<evidence type="ECO:0000256" key="8">
    <source>
        <dbReference type="ARBA" id="ARBA00022741"/>
    </source>
</evidence>
<sequence>MGRQPDRRREHLEGPMSFQSPLQVPTQTPHLQCQKPLFPFLLAPLASNHSVMLRREGKRKREREGGTWQLREGPLELMNKAESAVGFSPSSGYKPERKRWEEVSIMDEKNIPIRTYQVCNVMEPNQNNWLRTDWIPRGGAQRVYIEIKFTLRDCNSLPGVMGTCKETFNLYYYESNNDKERYIRENQFTKIDTIAADESFTQVDIGDRIMKLNTEIRDVGALTRKGFYLAFQDVGACIALVSVRVFYKKCPLSVRNLAQFPDTITGADTSSLVEVRGSCVDNSEEKEVPKMYCGADGEWLVPIGNCLCNPGYEERNSECQDTSNKPITIAYKKHRTLGDMSRVQTEQMNSTDSRVKRCCSPLVLKCTDELESRLRRVMFGEKREPRGSLWGTEDLHSPPLVETWVSMVYPQGQGKRDNQEKLRANGPPDLRRGLCLFVFKIHFPVNYAPHPHYPHPTPYVLSRHSTPFSSPKSPPHPLPSCPSSGQEAISDRTCSVPIVPSAWQTAEREEAEFVKRDGRMYRQRKTGREGEVDRHRVGMGWTALERGSL</sequence>
<dbReference type="FunFam" id="2.60.40.1770:FF:000001">
    <property type="entry name" value="Ephrin type-A receptor 5"/>
    <property type="match status" value="1"/>
</dbReference>
<dbReference type="Proteomes" id="UP000250572">
    <property type="component" value="Unassembled WGS sequence"/>
</dbReference>
<dbReference type="FunFam" id="2.60.120.260:FF:000001">
    <property type="entry name" value="Ephrin type-A receptor 7"/>
    <property type="match status" value="1"/>
</dbReference>
<dbReference type="Pfam" id="PF01404">
    <property type="entry name" value="Ephrin_lbd"/>
    <property type="match status" value="1"/>
</dbReference>
<dbReference type="InterPro" id="IPR050449">
    <property type="entry name" value="Ephrin_rcpt_TKs"/>
</dbReference>
<gene>
    <name evidence="18" type="ORF">CCH79_00012175</name>
</gene>
<dbReference type="PANTHER" id="PTHR46877">
    <property type="entry name" value="EPH RECEPTOR A5"/>
    <property type="match status" value="1"/>
</dbReference>
<comment type="caution">
    <text evidence="18">The sequence shown here is derived from an EMBL/GenBank/DDBJ whole genome shotgun (WGS) entry which is preliminary data.</text>
</comment>
<keyword evidence="15" id="KW-0325">Glycoprotein</keyword>
<accession>A0A315W8B3</accession>
<dbReference type="Gene3D" id="2.60.120.260">
    <property type="entry name" value="Galactose-binding domain-like"/>
    <property type="match status" value="1"/>
</dbReference>
<feature type="compositionally biased region" description="Basic and acidic residues" evidence="16">
    <location>
        <begin position="1"/>
        <end position="13"/>
    </location>
</feature>
<feature type="domain" description="Eph LBD" evidence="17">
    <location>
        <begin position="72"/>
        <end position="255"/>
    </location>
</feature>
<dbReference type="GO" id="GO:0005886">
    <property type="term" value="C:plasma membrane"/>
    <property type="evidence" value="ECO:0007669"/>
    <property type="project" value="UniProtKB-SubCell"/>
</dbReference>
<evidence type="ECO:0000313" key="18">
    <source>
        <dbReference type="EMBL" id="PWA28086.1"/>
    </source>
</evidence>
<keyword evidence="12" id="KW-0472">Membrane</keyword>
<evidence type="ECO:0000256" key="10">
    <source>
        <dbReference type="ARBA" id="ARBA00022840"/>
    </source>
</evidence>
<keyword evidence="11" id="KW-1133">Transmembrane helix</keyword>
<feature type="compositionally biased region" description="Polar residues" evidence="16">
    <location>
        <begin position="17"/>
        <end position="28"/>
    </location>
</feature>
<evidence type="ECO:0000256" key="15">
    <source>
        <dbReference type="ARBA" id="ARBA00023180"/>
    </source>
</evidence>
<dbReference type="Gene3D" id="2.60.40.1770">
    <property type="entry name" value="ephrin a2 ectodomain"/>
    <property type="match status" value="1"/>
</dbReference>
<evidence type="ECO:0000313" key="19">
    <source>
        <dbReference type="Proteomes" id="UP000250572"/>
    </source>
</evidence>
<evidence type="ECO:0000256" key="7">
    <source>
        <dbReference type="ARBA" id="ARBA00022729"/>
    </source>
</evidence>
<keyword evidence="4" id="KW-0597">Phosphoprotein</keyword>
<protein>
    <recommendedName>
        <fullName evidence="2">receptor protein-tyrosine kinase</fullName>
        <ecNumber evidence="2">2.7.10.1</ecNumber>
    </recommendedName>
</protein>
<dbReference type="PROSITE" id="PS00790">
    <property type="entry name" value="RECEPTOR_TYR_KIN_V_1"/>
    <property type="match status" value="1"/>
</dbReference>
<evidence type="ECO:0000256" key="6">
    <source>
        <dbReference type="ARBA" id="ARBA00022692"/>
    </source>
</evidence>
<dbReference type="PROSITE" id="PS51550">
    <property type="entry name" value="EPH_LBD"/>
    <property type="match status" value="1"/>
</dbReference>
<keyword evidence="7" id="KW-0732">Signal</keyword>
<evidence type="ECO:0000256" key="5">
    <source>
        <dbReference type="ARBA" id="ARBA00022679"/>
    </source>
</evidence>